<organism evidence="3 4">
    <name type="scientific">Effusibacillus consociatus</name>
    <dbReference type="NCBI Taxonomy" id="1117041"/>
    <lineage>
        <taxon>Bacteria</taxon>
        <taxon>Bacillati</taxon>
        <taxon>Bacillota</taxon>
        <taxon>Bacilli</taxon>
        <taxon>Bacillales</taxon>
        <taxon>Alicyclobacillaceae</taxon>
        <taxon>Effusibacillus</taxon>
    </lineage>
</organism>
<comment type="caution">
    <text evidence="3">The sequence shown here is derived from an EMBL/GenBank/DDBJ whole genome shotgun (WGS) entry which is preliminary data.</text>
</comment>
<dbReference type="Gene3D" id="3.40.50.1820">
    <property type="entry name" value="alpha/beta hydrolase"/>
    <property type="match status" value="1"/>
</dbReference>
<dbReference type="InterPro" id="IPR001375">
    <property type="entry name" value="Peptidase_S9_cat"/>
</dbReference>
<dbReference type="RefSeq" id="WP_380024171.1">
    <property type="nucleotide sequence ID" value="NZ_JBHSHC010000014.1"/>
</dbReference>
<accession>A0ABV9PVS7</accession>
<protein>
    <submittedName>
        <fullName evidence="3">Alpha/beta hydrolase family protein</fullName>
        <ecNumber evidence="3">3.4.-.-</ecNumber>
    </submittedName>
</protein>
<dbReference type="GO" id="GO:0016787">
    <property type="term" value="F:hydrolase activity"/>
    <property type="evidence" value="ECO:0007669"/>
    <property type="project" value="UniProtKB-KW"/>
</dbReference>
<dbReference type="Pfam" id="PF00326">
    <property type="entry name" value="Peptidase_S9"/>
    <property type="match status" value="1"/>
</dbReference>
<dbReference type="EMBL" id="JBHSHC010000014">
    <property type="protein sequence ID" value="MFC4766346.1"/>
    <property type="molecule type" value="Genomic_DNA"/>
</dbReference>
<keyword evidence="1 3" id="KW-0378">Hydrolase</keyword>
<name>A0ABV9PVS7_9BACL</name>
<dbReference type="PANTHER" id="PTHR42776:SF27">
    <property type="entry name" value="DIPEPTIDYL PEPTIDASE FAMILY MEMBER 6"/>
    <property type="match status" value="1"/>
</dbReference>
<evidence type="ECO:0000313" key="4">
    <source>
        <dbReference type="Proteomes" id="UP001596002"/>
    </source>
</evidence>
<feature type="domain" description="Peptidase S9 prolyl oligopeptidase catalytic" evidence="2">
    <location>
        <begin position="63"/>
        <end position="251"/>
    </location>
</feature>
<dbReference type="SUPFAM" id="SSF53474">
    <property type="entry name" value="alpha/beta-Hydrolases"/>
    <property type="match status" value="1"/>
</dbReference>
<keyword evidence="4" id="KW-1185">Reference proteome</keyword>
<evidence type="ECO:0000256" key="1">
    <source>
        <dbReference type="ARBA" id="ARBA00022801"/>
    </source>
</evidence>
<gene>
    <name evidence="3" type="ORF">ACFO8Q_02885</name>
</gene>
<reference evidence="4" key="1">
    <citation type="journal article" date="2019" name="Int. J. Syst. Evol. Microbiol.">
        <title>The Global Catalogue of Microorganisms (GCM) 10K type strain sequencing project: providing services to taxonomists for standard genome sequencing and annotation.</title>
        <authorList>
            <consortium name="The Broad Institute Genomics Platform"/>
            <consortium name="The Broad Institute Genome Sequencing Center for Infectious Disease"/>
            <person name="Wu L."/>
            <person name="Ma J."/>
        </authorList>
    </citation>
    <scope>NUCLEOTIDE SEQUENCE [LARGE SCALE GENOMIC DNA]</scope>
    <source>
        <strain evidence="4">WYCCWR 12678</strain>
    </source>
</reference>
<proteinExistence type="predicted"/>
<evidence type="ECO:0000313" key="3">
    <source>
        <dbReference type="EMBL" id="MFC4766346.1"/>
    </source>
</evidence>
<dbReference type="EC" id="3.4.-.-" evidence="3"/>
<sequence>MIDQVEIPEFHPYAELFLVTYLSQGLRVKGYLAIPAGEGPFPLLVYCRGGIRNVGMTRLAWVSRFVSEGYIVFAPFYRGNRGGEGREDFGGEDRHDVLDALSWLSELSQVNKSEIHLFGFSRGAIMALFAAMEFPFVKSVIVWGGVSDLALTYEERIDLRRMLKRVVGDSPQKVPEAYAWRSPIYRVDELSCPVLLVHGTKDEQVGIEHSLRLAAALKDNGKTYTCLFYEGWGHFFSAAVWEEAFSRMFQWCRGQ</sequence>
<dbReference type="InterPro" id="IPR029058">
    <property type="entry name" value="AB_hydrolase_fold"/>
</dbReference>
<evidence type="ECO:0000259" key="2">
    <source>
        <dbReference type="Pfam" id="PF00326"/>
    </source>
</evidence>
<dbReference type="Proteomes" id="UP001596002">
    <property type="component" value="Unassembled WGS sequence"/>
</dbReference>
<dbReference type="PANTHER" id="PTHR42776">
    <property type="entry name" value="SERINE PEPTIDASE S9 FAMILY MEMBER"/>
    <property type="match status" value="1"/>
</dbReference>